<feature type="domain" description="Galactofuranosyltransferase GlfT2 N-terminal" evidence="6">
    <location>
        <begin position="80"/>
        <end position="193"/>
    </location>
</feature>
<keyword evidence="4 8" id="KW-0808">Transferase</keyword>
<dbReference type="InterPro" id="IPR045699">
    <property type="entry name" value="GlfT2_C"/>
</dbReference>
<comment type="pathway">
    <text evidence="1">Cell wall biogenesis; cell wall polysaccharide biosynthesis.</text>
</comment>
<dbReference type="GO" id="GO:0016757">
    <property type="term" value="F:glycosyltransferase activity"/>
    <property type="evidence" value="ECO:0007669"/>
    <property type="project" value="UniProtKB-KW"/>
</dbReference>
<evidence type="ECO:0000313" key="8">
    <source>
        <dbReference type="EMBL" id="KAE8765254.1"/>
    </source>
</evidence>
<keyword evidence="9" id="KW-1185">Reference proteome</keyword>
<dbReference type="Pfam" id="PF19320">
    <property type="entry name" value="GlfT2_domain3"/>
    <property type="match status" value="1"/>
</dbReference>
<dbReference type="Pfam" id="PF13641">
    <property type="entry name" value="Glyco_tranf_2_3"/>
    <property type="match status" value="1"/>
</dbReference>
<dbReference type="Proteomes" id="UP000451860">
    <property type="component" value="Unassembled WGS sequence"/>
</dbReference>
<keyword evidence="3" id="KW-0328">Glycosyltransferase</keyword>
<dbReference type="PANTHER" id="PTHR43179:SF12">
    <property type="entry name" value="GALACTOFURANOSYLTRANSFERASE GLFT2"/>
    <property type="match status" value="1"/>
</dbReference>
<evidence type="ECO:0000313" key="9">
    <source>
        <dbReference type="Proteomes" id="UP000451860"/>
    </source>
</evidence>
<protein>
    <submittedName>
        <fullName evidence="8">Glycosyltransferase</fullName>
    </submittedName>
</protein>
<accession>A0A7J5USV9</accession>
<feature type="domain" description="Galactofuranosyltransferase-2 C-terminal" evidence="7">
    <location>
        <begin position="472"/>
        <end position="668"/>
    </location>
</feature>
<sequence>MRTSPVGSRRMSTTATDKISQAASRRSPYRVVQRVILPLEADSDSIPLYVDAGTTSVDPRTDAARAQGTAGPAVTGETVQSSDFRGRFSTVVRPGSRMSFATYFNAFPASYWRRWTTVGSVRLEVTVSGNGTLIVYRSNAKGAQQRVESLAFEGRTPHVFDLPLTPFGDGGWYWFDIVGGVEGALLEGAHWAVPDAGGKRGRASIAITTFNRPDYCLRTIETVCGADTVREILDDLLVIDQGTQNVADEEGYPEVAARLGDRLRIVRQGNIGGSGGFSRGMYEAVRAGRSDYVILLDDDIVLEPESLTRLVAFADFARRPTLVGGHMFDMYNRTVLHTFGETVDPWRFQPRPAHEDMELGHDFARSNLRTTPWLHRRADVDYNGWWMTLIPTEVIREIGLSLPLFIKWDDAEYSLRAAKAGYPTVSLPGAGLWHIAWGDKDDLVGWQAYFHERNRVIATLLHSLYDRGGRVLRESSYMDVKHLISMQYYSEQGRLTALRDVLAGPDRLHELLGTRLAEIRSLATEYSDAQFRPDLDAFPAPQRHKPRNKGRGVHQPARIALAPWAAKTVLRQTLRPVAEGAAERPQTFIAHQDARWWRLAQYDSAIVSNAEGTAASWYRRDPRQLRAMLAEAMGLHRRLLTEWPRLRRSYQDAAPRLASFEAWEDTFRRHAV</sequence>
<dbReference type="PANTHER" id="PTHR43179">
    <property type="entry name" value="RHAMNOSYLTRANSFERASE WBBL"/>
    <property type="match status" value="1"/>
</dbReference>
<feature type="region of interest" description="Disordered" evidence="5">
    <location>
        <begin position="535"/>
        <end position="554"/>
    </location>
</feature>
<dbReference type="EMBL" id="WHJE01000013">
    <property type="protein sequence ID" value="KAE8765254.1"/>
    <property type="molecule type" value="Genomic_DNA"/>
</dbReference>
<organism evidence="8 9">
    <name type="scientific">Georgenia thermotolerans</name>
    <dbReference type="NCBI Taxonomy" id="527326"/>
    <lineage>
        <taxon>Bacteria</taxon>
        <taxon>Bacillati</taxon>
        <taxon>Actinomycetota</taxon>
        <taxon>Actinomycetes</taxon>
        <taxon>Micrococcales</taxon>
        <taxon>Bogoriellaceae</taxon>
        <taxon>Georgenia</taxon>
    </lineage>
</organism>
<gene>
    <name evidence="8" type="ORF">GB883_04800</name>
</gene>
<reference evidence="8 9" key="1">
    <citation type="submission" date="2019-10" db="EMBL/GenBank/DDBJ databases">
        <title>Georgenia wutianyii sp. nov. and Georgenia yuyongxinii sp. nov. isolated from plateau pika (Ochotona curzoniae) in the Qinghai-Tibet plateau of China.</title>
        <authorList>
            <person name="Tian Z."/>
        </authorList>
    </citation>
    <scope>NUCLEOTIDE SEQUENCE [LARGE SCALE GENOMIC DNA]</scope>
    <source>
        <strain evidence="8 9">DSM 21501</strain>
    </source>
</reference>
<dbReference type="OrthoDB" id="3225550at2"/>
<dbReference type="Gene3D" id="3.90.550.60">
    <property type="match status" value="1"/>
</dbReference>
<feature type="region of interest" description="Disordered" evidence="5">
    <location>
        <begin position="1"/>
        <end position="23"/>
    </location>
</feature>
<dbReference type="InterPro" id="IPR029044">
    <property type="entry name" value="Nucleotide-diphossugar_trans"/>
</dbReference>
<comment type="caution">
    <text evidence="8">The sequence shown here is derived from an EMBL/GenBank/DDBJ whole genome shotgun (WGS) entry which is preliminary data.</text>
</comment>
<name>A0A7J5USV9_9MICO</name>
<dbReference type="AlphaFoldDB" id="A0A7J5USV9"/>
<evidence type="ECO:0000256" key="3">
    <source>
        <dbReference type="ARBA" id="ARBA00022676"/>
    </source>
</evidence>
<evidence type="ECO:0000256" key="1">
    <source>
        <dbReference type="ARBA" id="ARBA00004776"/>
    </source>
</evidence>
<comment type="similarity">
    <text evidence="2">Belongs to the glycosyltransferase 2 family.</text>
</comment>
<dbReference type="Pfam" id="PF17994">
    <property type="entry name" value="Glft2_N"/>
    <property type="match status" value="1"/>
</dbReference>
<dbReference type="SUPFAM" id="SSF53448">
    <property type="entry name" value="Nucleotide-diphospho-sugar transferases"/>
    <property type="match status" value="1"/>
</dbReference>
<evidence type="ECO:0000259" key="7">
    <source>
        <dbReference type="Pfam" id="PF19320"/>
    </source>
</evidence>
<proteinExistence type="inferred from homology"/>
<evidence type="ECO:0000256" key="2">
    <source>
        <dbReference type="ARBA" id="ARBA00006739"/>
    </source>
</evidence>
<evidence type="ECO:0000256" key="5">
    <source>
        <dbReference type="SAM" id="MobiDB-lite"/>
    </source>
</evidence>
<dbReference type="InterPro" id="IPR040492">
    <property type="entry name" value="GlfT2_N"/>
</dbReference>
<feature type="compositionally biased region" description="Basic residues" evidence="5">
    <location>
        <begin position="542"/>
        <end position="552"/>
    </location>
</feature>
<evidence type="ECO:0000259" key="6">
    <source>
        <dbReference type="Pfam" id="PF17994"/>
    </source>
</evidence>
<evidence type="ECO:0000256" key="4">
    <source>
        <dbReference type="ARBA" id="ARBA00022679"/>
    </source>
</evidence>